<dbReference type="OrthoDB" id="9798905at2"/>
<accession>A0A261SIN5</accession>
<feature type="chain" id="PRO_5012198839" evidence="1">
    <location>
        <begin position="29"/>
        <end position="209"/>
    </location>
</feature>
<evidence type="ECO:0000313" key="3">
    <source>
        <dbReference type="Proteomes" id="UP000216020"/>
    </source>
</evidence>
<sequence>MRFPAISLLQRLALVGLLGLGAAQVARAQPDSHAAPDKFVQQVADETLNALKAGGGVKPGDVARVNQVVMQHILPYVDFEKTTRLSAGHYWRQATPEQQKALAEAFRGTLVRTYAGALTRVDAQTTSKTLPFRGDANADDVVVRTAISQSNGQNTSLDYRLEKTASGWKIYDLNVENIWLIQNYRNQFAQQINQGGIDGLIKALNQRNQ</sequence>
<dbReference type="PANTHER" id="PTHR36573">
    <property type="entry name" value="INTERMEMBRANE PHOSPHOLIPID TRANSPORT SYSTEM BINDING PROTEIN MLAC"/>
    <property type="match status" value="1"/>
</dbReference>
<keyword evidence="1" id="KW-0732">Signal</keyword>
<evidence type="ECO:0000313" key="2">
    <source>
        <dbReference type="EMBL" id="OZI36901.1"/>
    </source>
</evidence>
<dbReference type="PIRSF" id="PIRSF004649">
    <property type="entry name" value="MlaC"/>
    <property type="match status" value="1"/>
</dbReference>
<organism evidence="2 3">
    <name type="scientific">Bordetella genomosp. 10</name>
    <dbReference type="NCBI Taxonomy" id="1416804"/>
    <lineage>
        <taxon>Bacteria</taxon>
        <taxon>Pseudomonadati</taxon>
        <taxon>Pseudomonadota</taxon>
        <taxon>Betaproteobacteria</taxon>
        <taxon>Burkholderiales</taxon>
        <taxon>Alcaligenaceae</taxon>
        <taxon>Bordetella</taxon>
    </lineage>
</organism>
<dbReference type="Gene3D" id="1.10.10.640">
    <property type="entry name" value="phospholipid-binding protein"/>
    <property type="match status" value="1"/>
</dbReference>
<dbReference type="Proteomes" id="UP000216020">
    <property type="component" value="Unassembled WGS sequence"/>
</dbReference>
<name>A0A261SIN5_9BORD</name>
<dbReference type="InterPro" id="IPR008869">
    <property type="entry name" value="MlaC/ttg2D"/>
</dbReference>
<keyword evidence="3" id="KW-1185">Reference proteome</keyword>
<dbReference type="Pfam" id="PF05494">
    <property type="entry name" value="MlaC"/>
    <property type="match status" value="1"/>
</dbReference>
<feature type="signal peptide" evidence="1">
    <location>
        <begin position="1"/>
        <end position="28"/>
    </location>
</feature>
<evidence type="ECO:0000256" key="1">
    <source>
        <dbReference type="SAM" id="SignalP"/>
    </source>
</evidence>
<dbReference type="PANTHER" id="PTHR36573:SF1">
    <property type="entry name" value="INTERMEMBRANE PHOSPHOLIPID TRANSPORT SYSTEM BINDING PROTEIN MLAC"/>
    <property type="match status" value="1"/>
</dbReference>
<gene>
    <name evidence="2" type="ORF">CAL29_00175</name>
</gene>
<dbReference type="EMBL" id="NEVM01000001">
    <property type="protein sequence ID" value="OZI36901.1"/>
    <property type="molecule type" value="Genomic_DNA"/>
</dbReference>
<dbReference type="Gene3D" id="3.10.450.50">
    <property type="match status" value="1"/>
</dbReference>
<proteinExistence type="predicted"/>
<reference evidence="3" key="1">
    <citation type="submission" date="2017-05" db="EMBL/GenBank/DDBJ databases">
        <title>Complete and WGS of Bordetella genogroups.</title>
        <authorList>
            <person name="Spilker T."/>
            <person name="Lipuma J."/>
        </authorList>
    </citation>
    <scope>NUCLEOTIDE SEQUENCE [LARGE SCALE GENOMIC DNA]</scope>
    <source>
        <strain evidence="3">AU16122</strain>
    </source>
</reference>
<protein>
    <submittedName>
        <fullName evidence="2">ABC transporter</fullName>
    </submittedName>
</protein>
<dbReference type="AlphaFoldDB" id="A0A261SIN5"/>
<comment type="caution">
    <text evidence="2">The sequence shown here is derived from an EMBL/GenBank/DDBJ whole genome shotgun (WGS) entry which is preliminary data.</text>
</comment>
<dbReference type="RefSeq" id="WP_094851008.1">
    <property type="nucleotide sequence ID" value="NZ_NEVM01000001.1"/>
</dbReference>